<dbReference type="EMBL" id="LT985188">
    <property type="protein sequence ID" value="SPD88746.1"/>
    <property type="molecule type" value="Genomic_DNA"/>
</dbReference>
<dbReference type="PANTHER" id="PTHR36152">
    <property type="entry name" value="CYTOPLASMIC PROTEIN-RELATED"/>
    <property type="match status" value="1"/>
</dbReference>
<accession>A0A2N9JLU3</accession>
<keyword evidence="3" id="KW-1185">Reference proteome</keyword>
<dbReference type="SUPFAM" id="SSF141452">
    <property type="entry name" value="Hcp1-like"/>
    <property type="match status" value="1"/>
</dbReference>
<dbReference type="InterPro" id="IPR008514">
    <property type="entry name" value="T6SS_Hcp"/>
</dbReference>
<dbReference type="InterPro" id="IPR036624">
    <property type="entry name" value="Hcp1-lik_sf"/>
</dbReference>
<gene>
    <name evidence="2" type="ORF">MPLG2_3716</name>
</gene>
<name>A0A2N9JLU3_9ACTN</name>
<dbReference type="KEGG" id="mgg:MPLG2_3716"/>
<evidence type="ECO:0000256" key="1">
    <source>
        <dbReference type="SAM" id="MobiDB-lite"/>
    </source>
</evidence>
<evidence type="ECO:0000313" key="3">
    <source>
        <dbReference type="Proteomes" id="UP000238164"/>
    </source>
</evidence>
<dbReference type="RefSeq" id="WP_158681302.1">
    <property type="nucleotide sequence ID" value="NZ_BAAAGO010000038.1"/>
</dbReference>
<dbReference type="Gene3D" id="2.30.110.20">
    <property type="entry name" value="Hcp1-like"/>
    <property type="match status" value="1"/>
</dbReference>
<dbReference type="Pfam" id="PF05638">
    <property type="entry name" value="T6SS_HCP"/>
    <property type="match status" value="1"/>
</dbReference>
<feature type="region of interest" description="Disordered" evidence="1">
    <location>
        <begin position="134"/>
        <end position="180"/>
    </location>
</feature>
<protein>
    <recommendedName>
        <fullName evidence="4">Type VI secretion system tube protein Hcp</fullName>
    </recommendedName>
</protein>
<proteinExistence type="predicted"/>
<feature type="compositionally biased region" description="Basic and acidic residues" evidence="1">
    <location>
        <begin position="171"/>
        <end position="180"/>
    </location>
</feature>
<evidence type="ECO:0000313" key="2">
    <source>
        <dbReference type="EMBL" id="SPD88746.1"/>
    </source>
</evidence>
<feature type="compositionally biased region" description="Low complexity" evidence="1">
    <location>
        <begin position="146"/>
        <end position="155"/>
    </location>
</feature>
<reference evidence="2 3" key="1">
    <citation type="submission" date="2018-02" db="EMBL/GenBank/DDBJ databases">
        <authorList>
            <person name="Cohen D.B."/>
            <person name="Kent A.D."/>
        </authorList>
    </citation>
    <scope>NUCLEOTIDE SEQUENCE [LARGE SCALE GENOMIC DNA]</scope>
    <source>
        <strain evidence="2">1</strain>
    </source>
</reference>
<dbReference type="InterPro" id="IPR053165">
    <property type="entry name" value="HSI-I_assembly_Hcp1"/>
</dbReference>
<organism evidence="2 3">
    <name type="scientific">Micropruina glycogenica</name>
    <dbReference type="NCBI Taxonomy" id="75385"/>
    <lineage>
        <taxon>Bacteria</taxon>
        <taxon>Bacillati</taxon>
        <taxon>Actinomycetota</taxon>
        <taxon>Actinomycetes</taxon>
        <taxon>Propionibacteriales</taxon>
        <taxon>Nocardioidaceae</taxon>
        <taxon>Micropruina</taxon>
    </lineage>
</organism>
<dbReference type="OrthoDB" id="5066999at2"/>
<evidence type="ECO:0008006" key="4">
    <source>
        <dbReference type="Google" id="ProtNLM"/>
    </source>
</evidence>
<dbReference type="PANTHER" id="PTHR36152:SF1">
    <property type="entry name" value="UBIQUITIN-LIKE DOMAIN-CONTAINING PROTEIN"/>
    <property type="match status" value="1"/>
</dbReference>
<dbReference type="Proteomes" id="UP000238164">
    <property type="component" value="Chromosome 1"/>
</dbReference>
<sequence>MPSYLVIAGIDGDSRARGHEGSIEIESWSFGVTQAEQRGAGSGRPVGRGTFSDASFACRGGRASPLLLQFCATGRQVAQAVLTQQPGTAGGQSATTEARFTDVRVERYTARGDDGDTHDEFTLGYAQVTFSVRPQLGDGAPADAISTTQPAAVPATSPPPTPTPGSGGIWRPRDQLRPPR</sequence>
<dbReference type="AlphaFoldDB" id="A0A2N9JLU3"/>